<organism evidence="3 4">
    <name type="scientific">Rhizobium lusitanum</name>
    <dbReference type="NCBI Taxonomy" id="293958"/>
    <lineage>
        <taxon>Bacteria</taxon>
        <taxon>Pseudomonadati</taxon>
        <taxon>Pseudomonadota</taxon>
        <taxon>Alphaproteobacteria</taxon>
        <taxon>Hyphomicrobiales</taxon>
        <taxon>Rhizobiaceae</taxon>
        <taxon>Rhizobium/Agrobacterium group</taxon>
        <taxon>Rhizobium</taxon>
    </lineage>
</organism>
<name>A0A7X0IM23_9HYPH</name>
<gene>
    <name evidence="3" type="ORF">GGD46_000742</name>
</gene>
<protein>
    <submittedName>
        <fullName evidence="3">Uncharacterized protein</fullName>
    </submittedName>
</protein>
<dbReference type="AlphaFoldDB" id="A0A7X0IM23"/>
<sequence>MTNGGWSVTAGASEEPRRGTGKVAKKTIAPEMGEADANRAPGSKSSAALQISNLLFANQQQWLAFFLVGFLEAAVWLHIEGER</sequence>
<feature type="region of interest" description="Disordered" evidence="1">
    <location>
        <begin position="1"/>
        <end position="42"/>
    </location>
</feature>
<proteinExistence type="predicted"/>
<dbReference type="Proteomes" id="UP000565576">
    <property type="component" value="Unassembled WGS sequence"/>
</dbReference>
<evidence type="ECO:0000313" key="3">
    <source>
        <dbReference type="EMBL" id="MBB6483499.1"/>
    </source>
</evidence>
<keyword evidence="2" id="KW-0472">Membrane</keyword>
<comment type="caution">
    <text evidence="3">The sequence shown here is derived from an EMBL/GenBank/DDBJ whole genome shotgun (WGS) entry which is preliminary data.</text>
</comment>
<reference evidence="3 4" key="1">
    <citation type="submission" date="2020-08" db="EMBL/GenBank/DDBJ databases">
        <title>Genomic Encyclopedia of Type Strains, Phase IV (KMG-V): Genome sequencing to study the core and pangenomes of soil and plant-associated prokaryotes.</title>
        <authorList>
            <person name="Whitman W."/>
        </authorList>
    </citation>
    <scope>NUCLEOTIDE SEQUENCE [LARGE SCALE GENOMIC DNA]</scope>
    <source>
        <strain evidence="3 4">SEMIA 4060</strain>
    </source>
</reference>
<feature type="transmembrane region" description="Helical" evidence="2">
    <location>
        <begin position="62"/>
        <end position="79"/>
    </location>
</feature>
<keyword evidence="2" id="KW-1133">Transmembrane helix</keyword>
<evidence type="ECO:0000313" key="4">
    <source>
        <dbReference type="Proteomes" id="UP000565576"/>
    </source>
</evidence>
<dbReference type="EMBL" id="JACHBG010000001">
    <property type="protein sequence ID" value="MBB6483499.1"/>
    <property type="molecule type" value="Genomic_DNA"/>
</dbReference>
<evidence type="ECO:0000256" key="2">
    <source>
        <dbReference type="SAM" id="Phobius"/>
    </source>
</evidence>
<accession>A0A7X0IM23</accession>
<evidence type="ECO:0000256" key="1">
    <source>
        <dbReference type="SAM" id="MobiDB-lite"/>
    </source>
</evidence>
<keyword evidence="2" id="KW-0812">Transmembrane</keyword>